<dbReference type="SUPFAM" id="SSF57756">
    <property type="entry name" value="Retrovirus zinc finger-like domains"/>
    <property type="match status" value="1"/>
</dbReference>
<dbReference type="GO" id="GO:0006397">
    <property type="term" value="P:mRNA processing"/>
    <property type="evidence" value="ECO:0007669"/>
    <property type="project" value="UniProtKB-KW"/>
</dbReference>
<name>A0A9Q3DNS7_9BASI</name>
<dbReference type="AlphaFoldDB" id="A0A9Q3DNS7"/>
<keyword evidence="2" id="KW-0863">Zinc-finger</keyword>
<protein>
    <recommendedName>
        <fullName evidence="4">CCHC-type domain-containing protein</fullName>
    </recommendedName>
</protein>
<dbReference type="EMBL" id="AVOT02017613">
    <property type="protein sequence ID" value="MBW0503871.1"/>
    <property type="molecule type" value="Genomic_DNA"/>
</dbReference>
<keyword evidence="2" id="KW-0479">Metal-binding</keyword>
<feature type="region of interest" description="Disordered" evidence="3">
    <location>
        <begin position="176"/>
        <end position="235"/>
    </location>
</feature>
<sequence length="235" mass="27539">MKEIHGRRNWPWWKSQIIQKFSNGTWIWKNTISFENDKYSVDKDPYEWCLRQSKGLKAIDPQMNIQMRNHKLLTQLRGELEHSVRCRCNQNCTLDDIANTLQDIRKRTKIGKFSLYRSSSFKEKQPLRVEVKDTPRERVAEVEKKKNSCHNCGSMGHYANKCPRAKKTLYAIEKVPEEESPTEDSDPDSMGNAIREPSDDEQHPREEFQVEYQGEPPLEIQDIQLEAGMPQDTAN</sequence>
<dbReference type="OrthoDB" id="2514797at2759"/>
<evidence type="ECO:0000256" key="2">
    <source>
        <dbReference type="PROSITE-ProRule" id="PRU00047"/>
    </source>
</evidence>
<dbReference type="GO" id="GO:0008270">
    <property type="term" value="F:zinc ion binding"/>
    <property type="evidence" value="ECO:0007669"/>
    <property type="project" value="UniProtKB-KW"/>
</dbReference>
<evidence type="ECO:0000256" key="3">
    <source>
        <dbReference type="SAM" id="MobiDB-lite"/>
    </source>
</evidence>
<comment type="caution">
    <text evidence="5">The sequence shown here is derived from an EMBL/GenBank/DDBJ whole genome shotgun (WGS) entry which is preliminary data.</text>
</comment>
<evidence type="ECO:0000259" key="4">
    <source>
        <dbReference type="PROSITE" id="PS50158"/>
    </source>
</evidence>
<dbReference type="Gene3D" id="4.10.60.10">
    <property type="entry name" value="Zinc finger, CCHC-type"/>
    <property type="match status" value="1"/>
</dbReference>
<feature type="compositionally biased region" description="Acidic residues" evidence="3">
    <location>
        <begin position="176"/>
        <end position="187"/>
    </location>
</feature>
<feature type="domain" description="CCHC-type" evidence="4">
    <location>
        <begin position="149"/>
        <end position="164"/>
    </location>
</feature>
<accession>A0A9Q3DNS7</accession>
<proteinExistence type="predicted"/>
<evidence type="ECO:0000313" key="5">
    <source>
        <dbReference type="EMBL" id="MBW0503871.1"/>
    </source>
</evidence>
<dbReference type="PROSITE" id="PS50158">
    <property type="entry name" value="ZF_CCHC"/>
    <property type="match status" value="1"/>
</dbReference>
<keyword evidence="1" id="KW-0507">mRNA processing</keyword>
<dbReference type="Proteomes" id="UP000765509">
    <property type="component" value="Unassembled WGS sequence"/>
</dbReference>
<feature type="compositionally biased region" description="Basic and acidic residues" evidence="3">
    <location>
        <begin position="196"/>
        <end position="208"/>
    </location>
</feature>
<dbReference type="Pfam" id="PF00098">
    <property type="entry name" value="zf-CCHC"/>
    <property type="match status" value="1"/>
</dbReference>
<keyword evidence="6" id="KW-1185">Reference proteome</keyword>
<dbReference type="InterPro" id="IPR036875">
    <property type="entry name" value="Znf_CCHC_sf"/>
</dbReference>
<gene>
    <name evidence="5" type="ORF">O181_043586</name>
</gene>
<dbReference type="GO" id="GO:0003676">
    <property type="term" value="F:nucleic acid binding"/>
    <property type="evidence" value="ECO:0007669"/>
    <property type="project" value="InterPro"/>
</dbReference>
<dbReference type="SMART" id="SM00343">
    <property type="entry name" value="ZnF_C2HC"/>
    <property type="match status" value="1"/>
</dbReference>
<reference evidence="5" key="1">
    <citation type="submission" date="2021-03" db="EMBL/GenBank/DDBJ databases">
        <title>Draft genome sequence of rust myrtle Austropuccinia psidii MF-1, a brazilian biotype.</title>
        <authorList>
            <person name="Quecine M.C."/>
            <person name="Pachon D.M.R."/>
            <person name="Bonatelli M.L."/>
            <person name="Correr F.H."/>
            <person name="Franceschini L.M."/>
            <person name="Leite T.F."/>
            <person name="Margarido G.R.A."/>
            <person name="Almeida C.A."/>
            <person name="Ferrarezi J.A."/>
            <person name="Labate C.A."/>
        </authorList>
    </citation>
    <scope>NUCLEOTIDE SEQUENCE</scope>
    <source>
        <strain evidence="5">MF-1</strain>
    </source>
</reference>
<organism evidence="5 6">
    <name type="scientific">Austropuccinia psidii MF-1</name>
    <dbReference type="NCBI Taxonomy" id="1389203"/>
    <lineage>
        <taxon>Eukaryota</taxon>
        <taxon>Fungi</taxon>
        <taxon>Dikarya</taxon>
        <taxon>Basidiomycota</taxon>
        <taxon>Pucciniomycotina</taxon>
        <taxon>Pucciniomycetes</taxon>
        <taxon>Pucciniales</taxon>
        <taxon>Sphaerophragmiaceae</taxon>
        <taxon>Austropuccinia</taxon>
    </lineage>
</organism>
<evidence type="ECO:0000313" key="6">
    <source>
        <dbReference type="Proteomes" id="UP000765509"/>
    </source>
</evidence>
<dbReference type="InterPro" id="IPR001878">
    <property type="entry name" value="Znf_CCHC"/>
</dbReference>
<keyword evidence="2" id="KW-0862">Zinc</keyword>
<evidence type="ECO:0000256" key="1">
    <source>
        <dbReference type="ARBA" id="ARBA00022664"/>
    </source>
</evidence>